<dbReference type="PATRIC" id="fig|1234595.3.peg.2691"/>
<dbReference type="Pfam" id="PF14267">
    <property type="entry name" value="DUF4357"/>
    <property type="match status" value="1"/>
</dbReference>
<organism evidence="2 3">
    <name type="scientific">Pacificimonas flava</name>
    <dbReference type="NCBI Taxonomy" id="1234595"/>
    <lineage>
        <taxon>Bacteria</taxon>
        <taxon>Pseudomonadati</taxon>
        <taxon>Pseudomonadota</taxon>
        <taxon>Alphaproteobacteria</taxon>
        <taxon>Sphingomonadales</taxon>
        <taxon>Sphingosinicellaceae</taxon>
        <taxon>Pacificimonas</taxon>
    </lineage>
</organism>
<evidence type="ECO:0000259" key="1">
    <source>
        <dbReference type="Pfam" id="PF14267"/>
    </source>
</evidence>
<protein>
    <recommendedName>
        <fullName evidence="1">DUF4357 domain-containing protein</fullName>
    </recommendedName>
</protein>
<proteinExistence type="predicted"/>
<comment type="caution">
    <text evidence="2">The sequence shown here is derived from an EMBL/GenBank/DDBJ whole genome shotgun (WGS) entry which is preliminary data.</text>
</comment>
<dbReference type="CDD" id="cd10447">
    <property type="entry name" value="GIY-YIG_unchar_2"/>
    <property type="match status" value="1"/>
</dbReference>
<evidence type="ECO:0000313" key="2">
    <source>
        <dbReference type="EMBL" id="EMD81901.1"/>
    </source>
</evidence>
<keyword evidence="3" id="KW-1185">Reference proteome</keyword>
<dbReference type="AlphaFoldDB" id="M2TJS7"/>
<name>M2TJS7_9SPHN</name>
<evidence type="ECO:0000313" key="3">
    <source>
        <dbReference type="Proteomes" id="UP000011717"/>
    </source>
</evidence>
<feature type="domain" description="DUF4357" evidence="1">
    <location>
        <begin position="240"/>
        <end position="285"/>
    </location>
</feature>
<dbReference type="EMBL" id="AMRV01000012">
    <property type="protein sequence ID" value="EMD81901.1"/>
    <property type="molecule type" value="Genomic_DNA"/>
</dbReference>
<reference evidence="2 3" key="1">
    <citation type="journal article" date="2013" name="Genome Announc.">
        <title>Draft Genome Sequence of Strain JLT2015T, Belonging to the Family Sphingomonadaceae of the Alphaproteobacteria.</title>
        <authorList>
            <person name="Tang K."/>
            <person name="Liu K."/>
            <person name="Li S."/>
            <person name="Jiao N."/>
        </authorList>
    </citation>
    <scope>NUCLEOTIDE SEQUENCE [LARGE SCALE GENOMIC DNA]</scope>
    <source>
        <strain evidence="2 3">JLT2015</strain>
    </source>
</reference>
<sequence length="307" mass="33973">MTGQSLELFYVDGRPDGIVTAEMFNWTGSVLLAPRTELSRLIESHEQARHSGIYLLTGDDSDGAPLAYIGQAEDIAVRIRNHDVNKDWWTQVAIVTAAENRLNRAHISYLESRLIERAHDIGRVPLANGTRPSSPSLSAADISKMEAFLGYLLIVFPALRVDMFVERKRQAIPVLKEATSEAAPSPPEPLATFVLENSRQGLSAKATLVDGEFIVLAGSQAKKEFSEASTWHSYYDLHTELRRSNVLVENGDLLEFGENYVFASVSAAASVVQARSANGQLDWHEIESSLTYKEWESRRLAAIADTN</sequence>
<accession>M2TJS7</accession>
<gene>
    <name evidence="2" type="ORF">C725_2690</name>
</gene>
<dbReference type="OrthoDB" id="2656488at2"/>
<dbReference type="InterPro" id="IPR025579">
    <property type="entry name" value="DUF4357"/>
</dbReference>
<dbReference type="RefSeq" id="WP_008603654.1">
    <property type="nucleotide sequence ID" value="NZ_AMRV01000012.1"/>
</dbReference>
<dbReference type="Proteomes" id="UP000011717">
    <property type="component" value="Unassembled WGS sequence"/>
</dbReference>